<feature type="transmembrane region" description="Helical" evidence="1">
    <location>
        <begin position="25"/>
        <end position="43"/>
    </location>
</feature>
<reference evidence="4 5" key="1">
    <citation type="journal article" date="2009" name="J. Infect. Dis.">
        <title>Clinical, experimental, and genomic differences between intermediately pathogenic, highly pathogenic, and epidemic Streptococcus suis.</title>
        <authorList>
            <person name="Ye C."/>
            <person name="Zheng H."/>
            <person name="Zhang J."/>
            <person name="Jing H."/>
            <person name="Wang L."/>
            <person name="Xiong Y."/>
            <person name="Wang W."/>
            <person name="Zhou Z."/>
            <person name="Sun Q."/>
            <person name="Luo X."/>
            <person name="Du H."/>
            <person name="Gottschalk M."/>
            <person name="Xu J."/>
        </authorList>
    </citation>
    <scope>NUCLEOTIDE SEQUENCE [LARGE SCALE GENOMIC DNA]</scope>
    <source>
        <strain evidence="4 5">GZ1</strain>
    </source>
</reference>
<feature type="domain" description="Cell wall-active antibiotics response LiaF-like C-terminal" evidence="2">
    <location>
        <begin position="134"/>
        <end position="247"/>
    </location>
</feature>
<dbReference type="EMBL" id="CP000837">
    <property type="protein sequence ID" value="ADE30847.1"/>
    <property type="molecule type" value="Genomic_DNA"/>
</dbReference>
<evidence type="ECO:0000259" key="3">
    <source>
        <dbReference type="Pfam" id="PF24661"/>
    </source>
</evidence>
<keyword evidence="1" id="KW-1133">Transmembrane helix</keyword>
<evidence type="ECO:0000313" key="5">
    <source>
        <dbReference type="Proteomes" id="UP000002359"/>
    </source>
</evidence>
<keyword evidence="1" id="KW-0472">Membrane</keyword>
<dbReference type="InterPro" id="IPR024425">
    <property type="entry name" value="LiaF-like_C"/>
</dbReference>
<dbReference type="Proteomes" id="UP000002359">
    <property type="component" value="Chromosome"/>
</dbReference>
<keyword evidence="1" id="KW-0812">Transmembrane</keyword>
<dbReference type="InterPro" id="IPR016975">
    <property type="entry name" value="Cell_wall_LiaF"/>
</dbReference>
<proteinExistence type="predicted"/>
<name>D5AG82_STRGZ</name>
<dbReference type="Pfam" id="PF24661">
    <property type="entry name" value="DUF7649"/>
    <property type="match status" value="1"/>
</dbReference>
<feature type="domain" description="DUF7649" evidence="3">
    <location>
        <begin position="20"/>
        <end position="104"/>
    </location>
</feature>
<dbReference type="PATRIC" id="fig|423211.3.peg.381"/>
<dbReference type="PIRSF" id="PIRSF031509">
    <property type="entry name" value="Cell_wall_LiaF/YvqF"/>
    <property type="match status" value="1"/>
</dbReference>
<gene>
    <name evidence="4" type="ordered locus">SSGZ1_0382</name>
</gene>
<accession>D5AG82</accession>
<feature type="transmembrane region" description="Helical" evidence="1">
    <location>
        <begin position="77"/>
        <end position="103"/>
    </location>
</feature>
<dbReference type="Pfam" id="PF09922">
    <property type="entry name" value="LiaF-like_C"/>
    <property type="match status" value="1"/>
</dbReference>
<dbReference type="KEGG" id="ssw:SSGZ1_0382"/>
<evidence type="ECO:0000259" key="2">
    <source>
        <dbReference type="Pfam" id="PF09922"/>
    </source>
</evidence>
<dbReference type="InterPro" id="IPR047793">
    <property type="entry name" value="LiaF_C"/>
</dbReference>
<organism evidence="4 5">
    <name type="scientific">Streptococcus suis (strain GZ1)</name>
    <dbReference type="NCBI Taxonomy" id="423211"/>
    <lineage>
        <taxon>Bacteria</taxon>
        <taxon>Bacillati</taxon>
        <taxon>Bacillota</taxon>
        <taxon>Bacilli</taxon>
        <taxon>Lactobacillales</taxon>
        <taxon>Streptococcaceae</taxon>
        <taxon>Streptococcus</taxon>
    </lineage>
</organism>
<feature type="transmembrane region" description="Helical" evidence="1">
    <location>
        <begin position="49"/>
        <end position="65"/>
    </location>
</feature>
<dbReference type="NCBIfam" id="NF040535">
    <property type="entry name" value="LiaF_C_term"/>
    <property type="match status" value="1"/>
</dbReference>
<dbReference type="AlphaFoldDB" id="D5AG82"/>
<evidence type="ECO:0000256" key="1">
    <source>
        <dbReference type="SAM" id="Phobius"/>
    </source>
</evidence>
<protein>
    <submittedName>
        <fullName evidence="4">Predicted membrane protein</fullName>
    </submittedName>
</protein>
<dbReference type="HOGENOM" id="CLU_074089_2_0_9"/>
<dbReference type="GO" id="GO:0016020">
    <property type="term" value="C:membrane"/>
    <property type="evidence" value="ECO:0007669"/>
    <property type="project" value="InterPro"/>
</dbReference>
<evidence type="ECO:0000313" key="4">
    <source>
        <dbReference type="EMBL" id="ADE30847.1"/>
    </source>
</evidence>
<sequence length="250" mass="28989">MDGVLLLIFCYNSIERMEKMRKVQFFLLIESMIFTMAAFDVVANEASRTLLLFSALLLVIWYFLGRKVNSVLLVSSLSLLFLVFVLNPFFIIGIMLLVVYMLINFFSRYEKRNQYTHIVFSDYSLQVQKEKNRWFGNHDHSQDRFGFEDINIVRLFGNDVVDLDKTVLVGRDNIVVIRKTFGRTKIIVPIDVEVALSATSIYGRVSFLGESYWDLRNESIAVNSPDYQESHKRVKVVTNNILGDVEVVRV</sequence>
<dbReference type="InterPro" id="IPR056066">
    <property type="entry name" value="DUF7649"/>
</dbReference>